<reference evidence="1" key="1">
    <citation type="submission" date="2020-02" db="EMBL/GenBank/DDBJ databases">
        <authorList>
            <person name="Meier V. D."/>
        </authorList>
    </citation>
    <scope>NUCLEOTIDE SEQUENCE</scope>
    <source>
        <strain evidence="1">AVDCRST_MAG18</strain>
    </source>
</reference>
<dbReference type="EMBL" id="CADCWN010000103">
    <property type="protein sequence ID" value="CAA9564738.1"/>
    <property type="molecule type" value="Genomic_DNA"/>
</dbReference>
<accession>A0A6J4UYZ5</accession>
<proteinExistence type="predicted"/>
<protein>
    <submittedName>
        <fullName evidence="1">Uncharacterized protein</fullName>
    </submittedName>
</protein>
<organism evidence="1">
    <name type="scientific">uncultured Thermomicrobiales bacterium</name>
    <dbReference type="NCBI Taxonomy" id="1645740"/>
    <lineage>
        <taxon>Bacteria</taxon>
        <taxon>Pseudomonadati</taxon>
        <taxon>Thermomicrobiota</taxon>
        <taxon>Thermomicrobia</taxon>
        <taxon>Thermomicrobiales</taxon>
        <taxon>environmental samples</taxon>
    </lineage>
</organism>
<dbReference type="AlphaFoldDB" id="A0A6J4UYZ5"/>
<gene>
    <name evidence="1" type="ORF">AVDCRST_MAG18-1381</name>
</gene>
<sequence>MRDSNSGTVLGYNQASARYLVRLHDLGSPRWVLGDALRSAAMA</sequence>
<name>A0A6J4UYZ5_9BACT</name>
<evidence type="ECO:0000313" key="1">
    <source>
        <dbReference type="EMBL" id="CAA9564738.1"/>
    </source>
</evidence>